<protein>
    <submittedName>
        <fullName evidence="1">Uncharacterized protein</fullName>
    </submittedName>
</protein>
<gene>
    <name evidence="1" type="ORF">PYW08_011931</name>
</gene>
<reference evidence="1" key="1">
    <citation type="submission" date="2023-03" db="EMBL/GenBank/DDBJ databases">
        <title>Chromosome-level genomes of two armyworms, Mythimna separata and Mythimna loreyi, provide insights into the biosynthesis and reception of sex pheromones.</title>
        <authorList>
            <person name="Zhao H."/>
        </authorList>
    </citation>
    <scope>NUCLEOTIDE SEQUENCE</scope>
    <source>
        <strain evidence="1">BeijingLab</strain>
    </source>
</reference>
<accession>A0ACC2QLC2</accession>
<sequence length="392" mass="42853">MDSCVGVEQDLDKALTKFNSLNDHTNRVLQDIIDQVEELRKEIAKQPESTLLSPAQAMVVSDLASSVKQTVFQMSTEHRELHATVSRVGKSIDRHFIADYASVAPKAESFCNDTNRPIMEQAIAQHLYRQGLEDVGDAFVAEAKITGVERTCTFALLQRCAAALAEGDPSAALHWAERRAHELHTSPLPFTLHRMQAFKLAREKGVGAAIEYARRQFPAHAARHERALQAAVCALAWCTPAAGPAPPIYQHLLDPKALGAEAAELFIKEACALLRLAPLSPLAGGVLAGARVLPALHDIRAKMTHPHVIAAWSDDELPFEVDLGEDGGGYHSVFACPILRQQASEQNPPMRLLCGHVISRDALNKLAMGAKLKCPYCPMEQSPAEARQIYFS</sequence>
<evidence type="ECO:0000313" key="1">
    <source>
        <dbReference type="EMBL" id="KAJ8719756.1"/>
    </source>
</evidence>
<dbReference type="EMBL" id="CM056779">
    <property type="protein sequence ID" value="KAJ8719756.1"/>
    <property type="molecule type" value="Genomic_DNA"/>
</dbReference>
<proteinExistence type="predicted"/>
<dbReference type="Proteomes" id="UP001231649">
    <property type="component" value="Chromosome 3"/>
</dbReference>
<keyword evidence="2" id="KW-1185">Reference proteome</keyword>
<evidence type="ECO:0000313" key="2">
    <source>
        <dbReference type="Proteomes" id="UP001231649"/>
    </source>
</evidence>
<organism evidence="1 2">
    <name type="scientific">Mythimna loreyi</name>
    <dbReference type="NCBI Taxonomy" id="667449"/>
    <lineage>
        <taxon>Eukaryota</taxon>
        <taxon>Metazoa</taxon>
        <taxon>Ecdysozoa</taxon>
        <taxon>Arthropoda</taxon>
        <taxon>Hexapoda</taxon>
        <taxon>Insecta</taxon>
        <taxon>Pterygota</taxon>
        <taxon>Neoptera</taxon>
        <taxon>Endopterygota</taxon>
        <taxon>Lepidoptera</taxon>
        <taxon>Glossata</taxon>
        <taxon>Ditrysia</taxon>
        <taxon>Noctuoidea</taxon>
        <taxon>Noctuidae</taxon>
        <taxon>Noctuinae</taxon>
        <taxon>Hadenini</taxon>
        <taxon>Mythimna</taxon>
    </lineage>
</organism>
<name>A0ACC2QLC2_9NEOP</name>
<comment type="caution">
    <text evidence="1">The sequence shown here is derived from an EMBL/GenBank/DDBJ whole genome shotgun (WGS) entry which is preliminary data.</text>
</comment>